<organism evidence="1 2">
    <name type="scientific">Epilithonimonas hominis</name>
    <dbReference type="NCBI Taxonomy" id="420404"/>
    <lineage>
        <taxon>Bacteria</taxon>
        <taxon>Pseudomonadati</taxon>
        <taxon>Bacteroidota</taxon>
        <taxon>Flavobacteriia</taxon>
        <taxon>Flavobacteriales</taxon>
        <taxon>Weeksellaceae</taxon>
        <taxon>Chryseobacterium group</taxon>
        <taxon>Epilithonimonas</taxon>
    </lineage>
</organism>
<evidence type="ECO:0000313" key="2">
    <source>
        <dbReference type="Proteomes" id="UP000267623"/>
    </source>
</evidence>
<reference evidence="2" key="1">
    <citation type="submission" date="2018-11" db="EMBL/GenBank/DDBJ databases">
        <title>Proposal to divide the Flavobacteriaceae and reorganize its genera based on Amino Acid Identity values calculated from whole genome sequences.</title>
        <authorList>
            <person name="Nicholson A.C."/>
            <person name="Gulvik C.A."/>
            <person name="Whitney A.M."/>
            <person name="Humrighouse B.W."/>
            <person name="Bell M."/>
            <person name="Holmes B."/>
            <person name="Steigerwalt A."/>
            <person name="Villarma A."/>
            <person name="Sheth M."/>
            <person name="Batra D."/>
            <person name="Pryor J."/>
            <person name="Bernardet J.-F."/>
            <person name="Hugo C."/>
            <person name="Kampfer P."/>
            <person name="Newman J."/>
            <person name="Mcquiston J."/>
        </authorList>
    </citation>
    <scope>NUCLEOTIDE SEQUENCE [LARGE SCALE GENOMIC DNA]</scope>
    <source>
        <strain evidence="2">DSM 22165</strain>
    </source>
</reference>
<dbReference type="EMBL" id="RJTU01000028">
    <property type="protein sequence ID" value="ROI14306.1"/>
    <property type="molecule type" value="Genomic_DNA"/>
</dbReference>
<proteinExistence type="predicted"/>
<dbReference type="InterPro" id="IPR035451">
    <property type="entry name" value="Ada-like_dom_sf"/>
</dbReference>
<gene>
    <name evidence="1" type="ORF">EGH73_04070</name>
</gene>
<dbReference type="AlphaFoldDB" id="A0A3N0XAA2"/>
<sequence>MVKNVSQKLNVTSAVNQGLQPCKICKPTMGTPQSLISKRTQGQSKTQQCIGYTKKGTRCRHMTSIGNGYCFQHQP</sequence>
<name>A0A3N0XAA2_9FLAO</name>
<comment type="caution">
    <text evidence="1">The sequence shown here is derived from an EMBL/GenBank/DDBJ whole genome shotgun (WGS) entry which is preliminary data.</text>
</comment>
<dbReference type="SUPFAM" id="SSF57884">
    <property type="entry name" value="Ada DNA repair protein, N-terminal domain (N-Ada 10)"/>
    <property type="match status" value="1"/>
</dbReference>
<accession>A0A3N0XAA2</accession>
<protein>
    <submittedName>
        <fullName evidence="1">Uncharacterized protein</fullName>
    </submittedName>
</protein>
<evidence type="ECO:0000313" key="1">
    <source>
        <dbReference type="EMBL" id="ROI14306.1"/>
    </source>
</evidence>
<dbReference type="Proteomes" id="UP000267623">
    <property type="component" value="Unassembled WGS sequence"/>
</dbReference>